<evidence type="ECO:0000313" key="2">
    <source>
        <dbReference type="Proteomes" id="UP000465810"/>
    </source>
</evidence>
<dbReference type="EMBL" id="WVTD01000001">
    <property type="protein sequence ID" value="MYL96430.1"/>
    <property type="molecule type" value="Genomic_DNA"/>
</dbReference>
<dbReference type="Proteomes" id="UP000465810">
    <property type="component" value="Unassembled WGS sequence"/>
</dbReference>
<protein>
    <submittedName>
        <fullName evidence="1">Uncharacterized protein</fullName>
    </submittedName>
</protein>
<sequence>MARRDDLLAMLDVIEQNARTEQEAANVGRIRNAHLMYDAADTARPTDEDYDAVEMWVESYRASVKAQLAQLGNVLTAIGA</sequence>
<name>A0A7X4K5S6_9SPHN</name>
<keyword evidence="2" id="KW-1185">Reference proteome</keyword>
<comment type="caution">
    <text evidence="1">The sequence shown here is derived from an EMBL/GenBank/DDBJ whole genome shotgun (WGS) entry which is preliminary data.</text>
</comment>
<evidence type="ECO:0000313" key="1">
    <source>
        <dbReference type="EMBL" id="MYL96430.1"/>
    </source>
</evidence>
<reference evidence="1 2" key="1">
    <citation type="submission" date="2019-12" db="EMBL/GenBank/DDBJ databases">
        <authorList>
            <person name="Feng G."/>
            <person name="Zhu H."/>
        </authorList>
    </citation>
    <scope>NUCLEOTIDE SEQUENCE [LARGE SCALE GENOMIC DNA]</scope>
    <source>
        <strain evidence="1 2">FGD1</strain>
    </source>
</reference>
<accession>A0A7X4K5S6</accession>
<gene>
    <name evidence="1" type="ORF">GR702_01400</name>
</gene>
<dbReference type="RefSeq" id="WP_160984156.1">
    <property type="nucleotide sequence ID" value="NZ_WVTD01000001.1"/>
</dbReference>
<organism evidence="1 2">
    <name type="scientific">Novosphingobium silvae</name>
    <dbReference type="NCBI Taxonomy" id="2692619"/>
    <lineage>
        <taxon>Bacteria</taxon>
        <taxon>Pseudomonadati</taxon>
        <taxon>Pseudomonadota</taxon>
        <taxon>Alphaproteobacteria</taxon>
        <taxon>Sphingomonadales</taxon>
        <taxon>Sphingomonadaceae</taxon>
        <taxon>Novosphingobium</taxon>
    </lineage>
</organism>
<dbReference type="AlphaFoldDB" id="A0A7X4K5S6"/>
<proteinExistence type="predicted"/>